<name>A0A9N9UFQ8_9HYPO</name>
<dbReference type="GO" id="GO:0016491">
    <property type="term" value="F:oxidoreductase activity"/>
    <property type="evidence" value="ECO:0007669"/>
    <property type="project" value="InterPro"/>
</dbReference>
<evidence type="ECO:0000256" key="1">
    <source>
        <dbReference type="ARBA" id="ARBA00023604"/>
    </source>
</evidence>
<dbReference type="AlphaFoldDB" id="A0A9N9UFQ8"/>
<dbReference type="PANTHER" id="PTHR34598">
    <property type="entry name" value="BLL6449 PROTEIN"/>
    <property type="match status" value="1"/>
</dbReference>
<evidence type="ECO:0000313" key="2">
    <source>
        <dbReference type="EMBL" id="CAG9986861.1"/>
    </source>
</evidence>
<keyword evidence="3" id="KW-1185">Reference proteome</keyword>
<reference evidence="2 3" key="2">
    <citation type="submission" date="2021-10" db="EMBL/GenBank/DDBJ databases">
        <authorList>
            <person name="Piombo E."/>
        </authorList>
    </citation>
    <scope>NUCLEOTIDE SEQUENCE [LARGE SCALE GENOMIC DNA]</scope>
</reference>
<accession>A0A9N9UFQ8</accession>
<comment type="caution">
    <text evidence="2">The sequence shown here is derived from an EMBL/GenBank/DDBJ whole genome shotgun (WGS) entry which is preliminary data.</text>
</comment>
<sequence length="191" mass="21750">MATTAHNNAEDEISQLNYIQDSELFLQQKPYEILSEAPPGTQKCNFQLGQGPPEIIQDIRGLESQFDLDNHGFQVVRHMLKTKVFDEDTIKSEYIPEIDMLLKSIEPDISVHVFDWRLRSSSVPDPKLRSIVDLNDPMLVLKPVQAVHVDQSPYAAMKHARSILGDDPDAIMNKRIRIIKLALFPSVVFNE</sequence>
<dbReference type="EMBL" id="CABFNO020001406">
    <property type="protein sequence ID" value="CAG9986861.1"/>
    <property type="molecule type" value="Genomic_DNA"/>
</dbReference>
<reference evidence="3" key="1">
    <citation type="submission" date="2019-06" db="EMBL/GenBank/DDBJ databases">
        <authorList>
            <person name="Broberg M."/>
        </authorList>
    </citation>
    <scope>NUCLEOTIDE SEQUENCE [LARGE SCALE GENOMIC DNA]</scope>
</reference>
<dbReference type="OrthoDB" id="412788at2759"/>
<dbReference type="InterPro" id="IPR044053">
    <property type="entry name" value="AsaB-like"/>
</dbReference>
<evidence type="ECO:0000313" key="3">
    <source>
        <dbReference type="Proteomes" id="UP000754883"/>
    </source>
</evidence>
<dbReference type="Proteomes" id="UP000754883">
    <property type="component" value="Unassembled WGS sequence"/>
</dbReference>
<protein>
    <submittedName>
        <fullName evidence="2">Uncharacterized protein</fullName>
    </submittedName>
</protein>
<organism evidence="2 3">
    <name type="scientific">Clonostachys byssicola</name>
    <dbReference type="NCBI Taxonomy" id="160290"/>
    <lineage>
        <taxon>Eukaryota</taxon>
        <taxon>Fungi</taxon>
        <taxon>Dikarya</taxon>
        <taxon>Ascomycota</taxon>
        <taxon>Pezizomycotina</taxon>
        <taxon>Sordariomycetes</taxon>
        <taxon>Hypocreomycetidae</taxon>
        <taxon>Hypocreales</taxon>
        <taxon>Bionectriaceae</taxon>
        <taxon>Clonostachys</taxon>
    </lineage>
</organism>
<dbReference type="PANTHER" id="PTHR34598:SF3">
    <property type="entry name" value="OXIDOREDUCTASE AN1597"/>
    <property type="match status" value="1"/>
</dbReference>
<gene>
    <name evidence="2" type="ORF">CBYS24578_00017780</name>
</gene>
<proteinExistence type="inferred from homology"/>
<comment type="similarity">
    <text evidence="1">Belongs to the asaB hydroxylase/desaturase family.</text>
</comment>